<proteinExistence type="predicted"/>
<feature type="transmembrane region" description="Helical" evidence="1">
    <location>
        <begin position="15"/>
        <end position="35"/>
    </location>
</feature>
<dbReference type="Gene3D" id="1.10.287.70">
    <property type="match status" value="1"/>
</dbReference>
<dbReference type="InterPro" id="IPR013099">
    <property type="entry name" value="K_chnl_dom"/>
</dbReference>
<keyword evidence="1" id="KW-0472">Membrane</keyword>
<accession>X1MC93</accession>
<organism evidence="3">
    <name type="scientific">marine sediment metagenome</name>
    <dbReference type="NCBI Taxonomy" id="412755"/>
    <lineage>
        <taxon>unclassified sequences</taxon>
        <taxon>metagenomes</taxon>
        <taxon>ecological metagenomes</taxon>
    </lineage>
</organism>
<feature type="non-terminal residue" evidence="3">
    <location>
        <position position="1"/>
    </location>
</feature>
<feature type="transmembrane region" description="Helical" evidence="1">
    <location>
        <begin position="47"/>
        <end position="63"/>
    </location>
</feature>
<feature type="domain" description="Potassium channel" evidence="2">
    <location>
        <begin position="22"/>
        <end position="97"/>
    </location>
</feature>
<dbReference type="AlphaFoldDB" id="X1MC93"/>
<comment type="caution">
    <text evidence="3">The sequence shown here is derived from an EMBL/GenBank/DDBJ whole genome shotgun (WGS) entry which is preliminary data.</text>
</comment>
<name>X1MC93_9ZZZZ</name>
<gene>
    <name evidence="3" type="ORF">S06H3_36238</name>
</gene>
<evidence type="ECO:0000259" key="2">
    <source>
        <dbReference type="Pfam" id="PF07885"/>
    </source>
</evidence>
<keyword evidence="1" id="KW-0812">Transmembrane</keyword>
<keyword evidence="1" id="KW-1133">Transmembrane helix</keyword>
<reference evidence="3" key="1">
    <citation type="journal article" date="2014" name="Front. Microbiol.">
        <title>High frequency of phylogenetically diverse reductive dehalogenase-homologous genes in deep subseafloor sedimentary metagenomes.</title>
        <authorList>
            <person name="Kawai M."/>
            <person name="Futagami T."/>
            <person name="Toyoda A."/>
            <person name="Takaki Y."/>
            <person name="Nishi S."/>
            <person name="Hori S."/>
            <person name="Arai W."/>
            <person name="Tsubouchi T."/>
            <person name="Morono Y."/>
            <person name="Uchiyama I."/>
            <person name="Ito T."/>
            <person name="Fujiyama A."/>
            <person name="Inagaki F."/>
            <person name="Takami H."/>
        </authorList>
    </citation>
    <scope>NUCLEOTIDE SEQUENCE</scope>
    <source>
        <strain evidence="3">Expedition CK06-06</strain>
    </source>
</reference>
<evidence type="ECO:0000256" key="1">
    <source>
        <dbReference type="SAM" id="Phobius"/>
    </source>
</evidence>
<sequence>QTLYGLLCGYGEKPWQVFASATVVLFCLALVYFAIGTLTPNTFLNSLYYSAVSFTALGYGSWAPQPTGWVKGLGAVEAFLGVFMMALFLVTFIRKMTR</sequence>
<protein>
    <recommendedName>
        <fullName evidence="2">Potassium channel domain-containing protein</fullName>
    </recommendedName>
</protein>
<evidence type="ECO:0000313" key="3">
    <source>
        <dbReference type="EMBL" id="GAI29277.1"/>
    </source>
</evidence>
<feature type="transmembrane region" description="Helical" evidence="1">
    <location>
        <begin position="69"/>
        <end position="93"/>
    </location>
</feature>
<dbReference type="EMBL" id="BARV01021934">
    <property type="protein sequence ID" value="GAI29277.1"/>
    <property type="molecule type" value="Genomic_DNA"/>
</dbReference>
<dbReference type="Pfam" id="PF07885">
    <property type="entry name" value="Ion_trans_2"/>
    <property type="match status" value="1"/>
</dbReference>
<dbReference type="SUPFAM" id="SSF81324">
    <property type="entry name" value="Voltage-gated potassium channels"/>
    <property type="match status" value="1"/>
</dbReference>